<name>A0ABT8DJR3_9FLAO</name>
<evidence type="ECO:0000313" key="9">
    <source>
        <dbReference type="EMBL" id="MDN3724135.1"/>
    </source>
</evidence>
<accession>A0ABT8DJR3</accession>
<feature type="transmembrane region" description="Helical" evidence="7">
    <location>
        <begin position="133"/>
        <end position="154"/>
    </location>
</feature>
<keyword evidence="3" id="KW-0813">Transport</keyword>
<evidence type="ECO:0000313" key="10">
    <source>
        <dbReference type="Proteomes" id="UP001244787"/>
    </source>
</evidence>
<sequence length="315" mass="35880">MKQFKDFELPPDLQPVMKKVRKLEYITIAYLISVTVLMYLVMGTSQAMKTAWLEDVLSMLPAISFLIASRIYDRPANATFPYGYHRVFSIAFLTGSVALFGMGLYLAVDSLINLIKMEHPTIGSTFIFGHQIWMGWIMIAALIYSGAPAVWLGYKKLPLAKKLHNKILYTDADTQKADYMTALAAIIGIVGIGFGLWWADALAALFISFSVMKDGYKNLRNAICDLMDRYPVDIEKEKPHPIVKHIEEMVNGWDWVIDSHAKFREEGQVFIGEVQIRPREQTDIIKNLVKGREEILAYHWKIHEVTLTVGTEWEG</sequence>
<dbReference type="Gene3D" id="1.20.1510.10">
    <property type="entry name" value="Cation efflux protein transmembrane domain"/>
    <property type="match status" value="1"/>
</dbReference>
<evidence type="ECO:0000256" key="6">
    <source>
        <dbReference type="ARBA" id="ARBA00023136"/>
    </source>
</evidence>
<proteinExistence type="inferred from homology"/>
<dbReference type="InterPro" id="IPR058533">
    <property type="entry name" value="Cation_efflux_TM"/>
</dbReference>
<feature type="transmembrane region" description="Helical" evidence="7">
    <location>
        <begin position="182"/>
        <end position="211"/>
    </location>
</feature>
<evidence type="ECO:0000256" key="2">
    <source>
        <dbReference type="ARBA" id="ARBA00008114"/>
    </source>
</evidence>
<comment type="caution">
    <text evidence="9">The sequence shown here is derived from an EMBL/GenBank/DDBJ whole genome shotgun (WGS) entry which is preliminary data.</text>
</comment>
<evidence type="ECO:0000256" key="1">
    <source>
        <dbReference type="ARBA" id="ARBA00004141"/>
    </source>
</evidence>
<evidence type="ECO:0000256" key="7">
    <source>
        <dbReference type="SAM" id="Phobius"/>
    </source>
</evidence>
<dbReference type="Proteomes" id="UP001244787">
    <property type="component" value="Unassembled WGS sequence"/>
</dbReference>
<feature type="transmembrane region" description="Helical" evidence="7">
    <location>
        <begin position="23"/>
        <end position="41"/>
    </location>
</feature>
<reference evidence="9 10" key="1">
    <citation type="submission" date="2023-06" db="EMBL/GenBank/DDBJ databases">
        <authorList>
            <person name="Ye Y.-Q."/>
            <person name="Du Z.-J."/>
        </authorList>
    </citation>
    <scope>NUCLEOTIDE SEQUENCE [LARGE SCALE GENOMIC DNA]</scope>
    <source>
        <strain evidence="9 10">SDUM287046</strain>
    </source>
</reference>
<evidence type="ECO:0000256" key="4">
    <source>
        <dbReference type="ARBA" id="ARBA00022692"/>
    </source>
</evidence>
<feature type="transmembrane region" description="Helical" evidence="7">
    <location>
        <begin position="53"/>
        <end position="72"/>
    </location>
</feature>
<feature type="domain" description="Cation efflux protein transmembrane" evidence="8">
    <location>
        <begin position="30"/>
        <end position="227"/>
    </location>
</feature>
<evidence type="ECO:0000256" key="3">
    <source>
        <dbReference type="ARBA" id="ARBA00022448"/>
    </source>
</evidence>
<keyword evidence="10" id="KW-1185">Reference proteome</keyword>
<keyword evidence="6 7" id="KW-0472">Membrane</keyword>
<gene>
    <name evidence="9" type="ORF">QRD02_07055</name>
</gene>
<evidence type="ECO:0000256" key="5">
    <source>
        <dbReference type="ARBA" id="ARBA00022989"/>
    </source>
</evidence>
<dbReference type="InterPro" id="IPR027469">
    <property type="entry name" value="Cation_efflux_TMD_sf"/>
</dbReference>
<evidence type="ECO:0000259" key="8">
    <source>
        <dbReference type="Pfam" id="PF01545"/>
    </source>
</evidence>
<dbReference type="EMBL" id="JAUGQQ010000003">
    <property type="protein sequence ID" value="MDN3724135.1"/>
    <property type="molecule type" value="Genomic_DNA"/>
</dbReference>
<dbReference type="InterPro" id="IPR050291">
    <property type="entry name" value="CDF_Transporter"/>
</dbReference>
<dbReference type="PANTHER" id="PTHR43840:SF15">
    <property type="entry name" value="MITOCHONDRIAL METAL TRANSPORTER 1-RELATED"/>
    <property type="match status" value="1"/>
</dbReference>
<keyword evidence="4 7" id="KW-0812">Transmembrane</keyword>
<organism evidence="9 10">
    <name type="scientific">Aequorivita aurantiaca</name>
    <dbReference type="NCBI Taxonomy" id="3053356"/>
    <lineage>
        <taxon>Bacteria</taxon>
        <taxon>Pseudomonadati</taxon>
        <taxon>Bacteroidota</taxon>
        <taxon>Flavobacteriia</taxon>
        <taxon>Flavobacteriales</taxon>
        <taxon>Flavobacteriaceae</taxon>
        <taxon>Aequorivita</taxon>
    </lineage>
</organism>
<dbReference type="InterPro" id="IPR002524">
    <property type="entry name" value="Cation_efflux"/>
</dbReference>
<feature type="transmembrane region" description="Helical" evidence="7">
    <location>
        <begin position="87"/>
        <end position="112"/>
    </location>
</feature>
<dbReference type="RefSeq" id="WP_290254228.1">
    <property type="nucleotide sequence ID" value="NZ_JAUGQQ010000003.1"/>
</dbReference>
<comment type="subcellular location">
    <subcellularLocation>
        <location evidence="1">Membrane</location>
        <topology evidence="1">Multi-pass membrane protein</topology>
    </subcellularLocation>
</comment>
<dbReference type="NCBIfam" id="TIGR01297">
    <property type="entry name" value="CDF"/>
    <property type="match status" value="1"/>
</dbReference>
<keyword evidence="5 7" id="KW-1133">Transmembrane helix</keyword>
<dbReference type="SUPFAM" id="SSF161111">
    <property type="entry name" value="Cation efflux protein transmembrane domain-like"/>
    <property type="match status" value="1"/>
</dbReference>
<protein>
    <submittedName>
        <fullName evidence="9">Cation diffusion facilitator family transporter</fullName>
    </submittedName>
</protein>
<dbReference type="Pfam" id="PF01545">
    <property type="entry name" value="Cation_efflux"/>
    <property type="match status" value="1"/>
</dbReference>
<dbReference type="PANTHER" id="PTHR43840">
    <property type="entry name" value="MITOCHONDRIAL METAL TRANSPORTER 1-RELATED"/>
    <property type="match status" value="1"/>
</dbReference>
<comment type="similarity">
    <text evidence="2">Belongs to the cation diffusion facilitator (CDF) transporter (TC 2.A.4) family.</text>
</comment>